<accession>A0A7W6HFT8</accession>
<dbReference type="RefSeq" id="WP_183210034.1">
    <property type="nucleotide sequence ID" value="NZ_JAAAMM010000004.1"/>
</dbReference>
<evidence type="ECO:0000313" key="4">
    <source>
        <dbReference type="Proteomes" id="UP000588647"/>
    </source>
</evidence>
<proteinExistence type="predicted"/>
<dbReference type="EMBL" id="JACIEM010000004">
    <property type="protein sequence ID" value="MBB4004469.1"/>
    <property type="molecule type" value="Genomic_DNA"/>
</dbReference>
<sequence>MAVDAKHPEWQDRADEWREMRVTARGAKAVKEAGEDFLPMPSGFRVQADSGRAMYGAYQKRAQFPEIVAPTIRGMVGVIHRTETQIEMPDAMLGIWERATSDGLALEAFHRRITGELLLTGRYSILADAASEGSDLPFLAGYSAEALINWSTDRDFYVLDESGLERNEFEWSNKKRYRVLRLVDGRYEVETYSGIEKDADVLQPTARGGQRLDGIPFVVIGPRDLAVAPEEPPLIGVARAALAMYRLDADYRHQLYMSGQETLVVINGDAPEAIGAGVVITLTSGQGEDGKEFTPDAKYVGPSGTGIAAHRTAIQDERENAVAAGARIFDSAKKAAESGEALRLRYAAQTATLTSIAQASAQGLEKALRHAAVMVGADPEKVVVKPSLDFMDSTMSAQEAQHLVTVWQSGALSKQTLYENLQRGEIASPERSFDEEEELITSEGPELGLVGREDEVAA</sequence>
<reference evidence="3 4" key="1">
    <citation type="submission" date="2020-08" db="EMBL/GenBank/DDBJ databases">
        <title>Genomic Encyclopedia of Type Strains, Phase IV (KMG-IV): sequencing the most valuable type-strain genomes for metagenomic binning, comparative biology and taxonomic classification.</title>
        <authorList>
            <person name="Goeker M."/>
        </authorList>
    </citation>
    <scope>NUCLEOTIDE SEQUENCE [LARGE SCALE GENOMIC DNA]</scope>
    <source>
        <strain evidence="3 4">DSM 103570</strain>
    </source>
</reference>
<protein>
    <recommendedName>
        <fullName evidence="2">DUF4055 domain-containing protein</fullName>
    </recommendedName>
</protein>
<feature type="region of interest" description="Disordered" evidence="1">
    <location>
        <begin position="428"/>
        <end position="458"/>
    </location>
</feature>
<dbReference type="InterPro" id="IPR025129">
    <property type="entry name" value="DUF4055"/>
</dbReference>
<comment type="caution">
    <text evidence="3">The sequence shown here is derived from an EMBL/GenBank/DDBJ whole genome shotgun (WGS) entry which is preliminary data.</text>
</comment>
<name>A0A7W6HFT8_9HYPH</name>
<dbReference type="Pfam" id="PF13264">
    <property type="entry name" value="DUF4055"/>
    <property type="match status" value="1"/>
</dbReference>
<dbReference type="Proteomes" id="UP000588647">
    <property type="component" value="Unassembled WGS sequence"/>
</dbReference>
<organism evidence="3 4">
    <name type="scientific">Aurantimonas endophytica</name>
    <dbReference type="NCBI Taxonomy" id="1522175"/>
    <lineage>
        <taxon>Bacteria</taxon>
        <taxon>Pseudomonadati</taxon>
        <taxon>Pseudomonadota</taxon>
        <taxon>Alphaproteobacteria</taxon>
        <taxon>Hyphomicrobiales</taxon>
        <taxon>Aurantimonadaceae</taxon>
        <taxon>Aurantimonas</taxon>
    </lineage>
</organism>
<gene>
    <name evidence="3" type="ORF">GGR03_003557</name>
</gene>
<evidence type="ECO:0000256" key="1">
    <source>
        <dbReference type="SAM" id="MobiDB-lite"/>
    </source>
</evidence>
<feature type="domain" description="DUF4055" evidence="2">
    <location>
        <begin position="233"/>
        <end position="372"/>
    </location>
</feature>
<evidence type="ECO:0000313" key="3">
    <source>
        <dbReference type="EMBL" id="MBB4004469.1"/>
    </source>
</evidence>
<dbReference type="AlphaFoldDB" id="A0A7W6HFT8"/>
<evidence type="ECO:0000259" key="2">
    <source>
        <dbReference type="Pfam" id="PF13264"/>
    </source>
</evidence>
<keyword evidence="4" id="KW-1185">Reference proteome</keyword>